<accession>A0A3Q2ZCC5</accession>
<dbReference type="AlphaFoldDB" id="A0A3Q2ZCC5"/>
<dbReference type="PANTHER" id="PTHR45784:SF3">
    <property type="entry name" value="C-TYPE LECTIN DOMAIN FAMILY 4 MEMBER K-LIKE-RELATED"/>
    <property type="match status" value="1"/>
</dbReference>
<feature type="domain" description="C-type lectin" evidence="2">
    <location>
        <begin position="243"/>
        <end position="359"/>
    </location>
</feature>
<feature type="chain" id="PRO_5018656146" evidence="1">
    <location>
        <begin position="21"/>
        <end position="362"/>
    </location>
</feature>
<dbReference type="GeneTree" id="ENSGT00940000163460"/>
<reference evidence="3" key="1">
    <citation type="submission" date="2025-08" db="UniProtKB">
        <authorList>
            <consortium name="Ensembl"/>
        </authorList>
    </citation>
    <scope>IDENTIFICATION</scope>
</reference>
<dbReference type="OrthoDB" id="8916154at2759"/>
<evidence type="ECO:0000313" key="4">
    <source>
        <dbReference type="Proteomes" id="UP000264800"/>
    </source>
</evidence>
<dbReference type="KEGG" id="kmr:108242120"/>
<dbReference type="InterPro" id="IPR001304">
    <property type="entry name" value="C-type_lectin-like"/>
</dbReference>
<sequence length="362" mass="42379">MKNSISGPFLLLFLSSLGSGLTSVVSKQYMYHEKYLTWEEAQNHCKKHYRNLATFYAQSDVDSLVLNRYHTWISLREDKNNGSGWNLFSSELKKIFRDSNENDLNSTDVCAAVNYDHKTIDVEDCEDLLFFICEKNENQSTEYEFIPEAKNWSDAFVDCEQKGYDLAIFSYTKWNQFFTVRDFPVWIGLHRDGESWNWSSGFSSYINWELDESSNDSDCVSISSMTKKMTSQKCEDHFPFVCISENVFLFKENKTWEEALERCRGLTLSSSDRHFDLLSVEPEDHEFVWNKVMEAETMEVWTGLHFLVDEWLWVNGKEMLYPDLPLCPIPGHYCGALSKNDTGSVETRDCFERKNFLCYSYI</sequence>
<dbReference type="RefSeq" id="XP_024863958.1">
    <property type="nucleotide sequence ID" value="XM_025008190.2"/>
</dbReference>
<evidence type="ECO:0000313" key="3">
    <source>
        <dbReference type="Ensembl" id="ENSKMAP00000000225.1"/>
    </source>
</evidence>
<dbReference type="CDD" id="cd00037">
    <property type="entry name" value="CLECT"/>
    <property type="match status" value="2"/>
</dbReference>
<feature type="signal peptide" evidence="1">
    <location>
        <begin position="1"/>
        <end position="20"/>
    </location>
</feature>
<proteinExistence type="predicted"/>
<dbReference type="SMART" id="SM00034">
    <property type="entry name" value="CLECT"/>
    <property type="match status" value="3"/>
</dbReference>
<dbReference type="Proteomes" id="UP000264800">
    <property type="component" value="Unplaced"/>
</dbReference>
<feature type="domain" description="C-type lectin" evidence="2">
    <location>
        <begin position="138"/>
        <end position="243"/>
    </location>
</feature>
<evidence type="ECO:0000256" key="1">
    <source>
        <dbReference type="SAM" id="SignalP"/>
    </source>
</evidence>
<dbReference type="InterPro" id="IPR016187">
    <property type="entry name" value="CTDL_fold"/>
</dbReference>
<keyword evidence="1" id="KW-0732">Signal</keyword>
<dbReference type="PROSITE" id="PS50041">
    <property type="entry name" value="C_TYPE_LECTIN_2"/>
    <property type="match status" value="3"/>
</dbReference>
<protein>
    <submittedName>
        <fullName evidence="3">Macrophage mannose receptor 1-like</fullName>
    </submittedName>
</protein>
<dbReference type="OMA" id="SWASHEP"/>
<dbReference type="Ensembl" id="ENSKMAT00000000249.1">
    <property type="protein sequence ID" value="ENSKMAP00000000225.1"/>
    <property type="gene ID" value="ENSKMAG00000000224.1"/>
</dbReference>
<organism evidence="3 4">
    <name type="scientific">Kryptolebias marmoratus</name>
    <name type="common">Mangrove killifish</name>
    <name type="synonym">Rivulus marmoratus</name>
    <dbReference type="NCBI Taxonomy" id="37003"/>
    <lineage>
        <taxon>Eukaryota</taxon>
        <taxon>Metazoa</taxon>
        <taxon>Chordata</taxon>
        <taxon>Craniata</taxon>
        <taxon>Vertebrata</taxon>
        <taxon>Euteleostomi</taxon>
        <taxon>Actinopterygii</taxon>
        <taxon>Neopterygii</taxon>
        <taxon>Teleostei</taxon>
        <taxon>Neoteleostei</taxon>
        <taxon>Acanthomorphata</taxon>
        <taxon>Ovalentaria</taxon>
        <taxon>Atherinomorphae</taxon>
        <taxon>Cyprinodontiformes</taxon>
        <taxon>Rivulidae</taxon>
        <taxon>Kryptolebias</taxon>
    </lineage>
</organism>
<name>A0A3Q2ZCC5_KRYMA</name>
<dbReference type="InterPro" id="IPR016186">
    <property type="entry name" value="C-type_lectin-like/link_sf"/>
</dbReference>
<dbReference type="PANTHER" id="PTHR45784">
    <property type="entry name" value="C-TYPE LECTIN DOMAIN FAMILY 20 MEMBER A-RELATED"/>
    <property type="match status" value="1"/>
</dbReference>
<reference evidence="3" key="2">
    <citation type="submission" date="2025-09" db="UniProtKB">
        <authorList>
            <consortium name="Ensembl"/>
        </authorList>
    </citation>
    <scope>IDENTIFICATION</scope>
</reference>
<dbReference type="GeneID" id="108242120"/>
<dbReference type="SUPFAM" id="SSF56436">
    <property type="entry name" value="C-type lectin-like"/>
    <property type="match status" value="3"/>
</dbReference>
<dbReference type="Pfam" id="PF00059">
    <property type="entry name" value="Lectin_C"/>
    <property type="match status" value="3"/>
</dbReference>
<evidence type="ECO:0000259" key="2">
    <source>
        <dbReference type="PROSITE" id="PS50041"/>
    </source>
</evidence>
<feature type="domain" description="C-type lectin" evidence="2">
    <location>
        <begin position="29"/>
        <end position="134"/>
    </location>
</feature>
<dbReference type="Gene3D" id="3.10.100.10">
    <property type="entry name" value="Mannose-Binding Protein A, subunit A"/>
    <property type="match status" value="3"/>
</dbReference>
<keyword evidence="4" id="KW-1185">Reference proteome</keyword>